<gene>
    <name evidence="1" type="ORF">KUF71_017411</name>
</gene>
<accession>A0AAE1IV76</accession>
<protein>
    <submittedName>
        <fullName evidence="1">Uncharacterized protein</fullName>
    </submittedName>
</protein>
<reference evidence="1" key="2">
    <citation type="journal article" date="2023" name="BMC Genomics">
        <title>Pest status, molecular evolution, and epigenetic factors derived from the genome assembly of Frankliniella fusca, a thysanopteran phytovirus vector.</title>
        <authorList>
            <person name="Catto M.A."/>
            <person name="Labadie P.E."/>
            <person name="Jacobson A.L."/>
            <person name="Kennedy G.G."/>
            <person name="Srinivasan R."/>
            <person name="Hunt B.G."/>
        </authorList>
    </citation>
    <scope>NUCLEOTIDE SEQUENCE</scope>
    <source>
        <strain evidence="1">PL_HMW_Pooled</strain>
    </source>
</reference>
<sequence length="785" mass="89839">MNVSTEQGAGQSLTEMATDSEIDLIDLPDGGEELSDEHLVVEDASDKGKSHAYAVRMQERAAEFLTFIKQECVTTQVTIDNVVKGIDNLFELYNQFLKARIFSLSDSDSVKKLDIEELFSYLSQQTIFQGVKTKYRLEKYQKSRWDAVVPRKLVFSWKRVLRHGKVSQVPDKFAYYVDFLEQLESFLQCDDVLYCVDHPKPPSEQFKSAMDGYAYQNHPIVQKYPNALGIIFYVDDISSGDTLSSYDLGLRNFLWSLANVYPELRSSVRAIHLQALCKASVAKDLKNGPIIQNFIDGINKLSSEEGVTFNIKGVPRVFHGFLLFVVGDYPALANLGGFKESAAFAYRFCRHCMITQAEKSTKFEESEVTLRTEAMHQRQLEVMAGTTVSDEEDEFEETEQHDKPSVKYGINFKSPLLQLKYFDLTKCLPEDIMHLFTEGILETECRFVLDHAVSAKGLPLNQVNFILKNFSCENVEIDRPSPIEPQHLKNGLRQTSSQILTISSLLPFIVIKHCDSETLKNFILLLKILRLCLSHVLTIDHVSLLKRMIKKYLMKFVILYPAKITAKHHFLIHLPTQIVLFSVLTEQWAMRFEAFHAILKRLSKILHNAKNLPFSLMMRMSSLQAYKIHLDKSNFLGKGAVKPTVKKSLPLAEVPHYEKVVSCLKLNEDCEAVQLSRLKWYGPTFSQGDNILVTPSSSSNNLLPQFGTVVEIFCIKERYVVLYRQLETICYSHDLNAYRFDSPKDVCFEVMEITDNCNLLQLLTVKHDGMNYAVLRRDSDPWFED</sequence>
<organism evidence="1 2">
    <name type="scientific">Frankliniella fusca</name>
    <dbReference type="NCBI Taxonomy" id="407009"/>
    <lineage>
        <taxon>Eukaryota</taxon>
        <taxon>Metazoa</taxon>
        <taxon>Ecdysozoa</taxon>
        <taxon>Arthropoda</taxon>
        <taxon>Hexapoda</taxon>
        <taxon>Insecta</taxon>
        <taxon>Pterygota</taxon>
        <taxon>Neoptera</taxon>
        <taxon>Paraneoptera</taxon>
        <taxon>Thysanoptera</taxon>
        <taxon>Terebrantia</taxon>
        <taxon>Thripoidea</taxon>
        <taxon>Thripidae</taxon>
        <taxon>Frankliniella</taxon>
    </lineage>
</organism>
<dbReference type="AlphaFoldDB" id="A0AAE1IV76"/>
<dbReference type="EMBL" id="JAHWGI010001443">
    <property type="protein sequence ID" value="KAK3933150.1"/>
    <property type="molecule type" value="Genomic_DNA"/>
</dbReference>
<keyword evidence="2" id="KW-1185">Reference proteome</keyword>
<dbReference type="PANTHER" id="PTHR46579">
    <property type="entry name" value="F5/8 TYPE C DOMAIN-CONTAINING PROTEIN-RELATED"/>
    <property type="match status" value="1"/>
</dbReference>
<dbReference type="Proteomes" id="UP001219518">
    <property type="component" value="Unassembled WGS sequence"/>
</dbReference>
<evidence type="ECO:0000313" key="2">
    <source>
        <dbReference type="Proteomes" id="UP001219518"/>
    </source>
</evidence>
<dbReference type="PANTHER" id="PTHR46579:SF1">
    <property type="entry name" value="F5_8 TYPE C DOMAIN-CONTAINING PROTEIN"/>
    <property type="match status" value="1"/>
</dbReference>
<reference evidence="1" key="1">
    <citation type="submission" date="2021-07" db="EMBL/GenBank/DDBJ databases">
        <authorList>
            <person name="Catto M.A."/>
            <person name="Jacobson A."/>
            <person name="Kennedy G."/>
            <person name="Labadie P."/>
            <person name="Hunt B.G."/>
            <person name="Srinivasan R."/>
        </authorList>
    </citation>
    <scope>NUCLEOTIDE SEQUENCE</scope>
    <source>
        <strain evidence="1">PL_HMW_Pooled</strain>
        <tissue evidence="1">Head</tissue>
    </source>
</reference>
<proteinExistence type="predicted"/>
<name>A0AAE1IV76_9NEOP</name>
<evidence type="ECO:0000313" key="1">
    <source>
        <dbReference type="EMBL" id="KAK3933150.1"/>
    </source>
</evidence>
<comment type="caution">
    <text evidence="1">The sequence shown here is derived from an EMBL/GenBank/DDBJ whole genome shotgun (WGS) entry which is preliminary data.</text>
</comment>